<organism evidence="1 2">
    <name type="scientific">Alcanivorax xiamenensis</name>
    <dbReference type="NCBI Taxonomy" id="1177156"/>
    <lineage>
        <taxon>Bacteria</taxon>
        <taxon>Pseudomonadati</taxon>
        <taxon>Pseudomonadota</taxon>
        <taxon>Gammaproteobacteria</taxon>
        <taxon>Oceanospirillales</taxon>
        <taxon>Alcanivoracaceae</taxon>
        <taxon>Alcanivorax</taxon>
    </lineage>
</organism>
<accession>A0ABQ6Y768</accession>
<dbReference type="RefSeq" id="WP_159661038.1">
    <property type="nucleotide sequence ID" value="NZ_AQPF01000023.1"/>
</dbReference>
<dbReference type="EMBL" id="AQPF01000023">
    <property type="protein sequence ID" value="KAF0804932.1"/>
    <property type="molecule type" value="Genomic_DNA"/>
</dbReference>
<name>A0ABQ6Y768_9GAMM</name>
<reference evidence="1 2" key="1">
    <citation type="submission" date="2012-09" db="EMBL/GenBank/DDBJ databases">
        <title>Genome Sequence of alkane-degrading Bacterium Alcanivorax sp. 6-D-6.</title>
        <authorList>
            <person name="Lai Q."/>
            <person name="Shao Z."/>
        </authorList>
    </citation>
    <scope>NUCLEOTIDE SEQUENCE [LARGE SCALE GENOMIC DNA]</scope>
    <source>
        <strain evidence="1 2">6-D-6</strain>
    </source>
</reference>
<evidence type="ECO:0000313" key="1">
    <source>
        <dbReference type="EMBL" id="KAF0804932.1"/>
    </source>
</evidence>
<protein>
    <recommendedName>
        <fullName evidence="3">Phage tail assembly chaperone</fullName>
    </recommendedName>
</protein>
<evidence type="ECO:0008006" key="3">
    <source>
        <dbReference type="Google" id="ProtNLM"/>
    </source>
</evidence>
<proteinExistence type="predicted"/>
<gene>
    <name evidence="1" type="ORF">A6D6_02696</name>
</gene>
<sequence length="109" mass="12024">MNLNELKQAGGFASDQLVKRQITWKKSPEDTVTFEVHIAKPSYGEMERIMGEEGRSKGAAMIALCVRLGEHGDEPISYDQAYDMLPSLVDALTKVVIEVNGIKKDAAKN</sequence>
<dbReference type="Proteomes" id="UP000771797">
    <property type="component" value="Unassembled WGS sequence"/>
</dbReference>
<dbReference type="InterPro" id="IPR024410">
    <property type="entry name" value="Phage_TAC_12"/>
</dbReference>
<dbReference type="Pfam" id="PF16459">
    <property type="entry name" value="Phage_TAC_13"/>
    <property type="match status" value="1"/>
</dbReference>
<evidence type="ECO:0000313" key="2">
    <source>
        <dbReference type="Proteomes" id="UP000771797"/>
    </source>
</evidence>
<comment type="caution">
    <text evidence="1">The sequence shown here is derived from an EMBL/GenBank/DDBJ whole genome shotgun (WGS) entry which is preliminary data.</text>
</comment>
<keyword evidence="2" id="KW-1185">Reference proteome</keyword>